<accession>A0A1G7L814</accession>
<evidence type="ECO:0000313" key="3">
    <source>
        <dbReference type="Proteomes" id="UP000182427"/>
    </source>
</evidence>
<dbReference type="RefSeq" id="WP_083345392.1">
    <property type="nucleotide sequence ID" value="NZ_LT629690.1"/>
</dbReference>
<keyword evidence="3" id="KW-1185">Reference proteome</keyword>
<feature type="signal peptide" evidence="1">
    <location>
        <begin position="1"/>
        <end position="23"/>
    </location>
</feature>
<dbReference type="Proteomes" id="UP000182427">
    <property type="component" value="Chromosome I"/>
</dbReference>
<reference evidence="2 3" key="1">
    <citation type="submission" date="2016-10" db="EMBL/GenBank/DDBJ databases">
        <authorList>
            <person name="de Groot N.N."/>
        </authorList>
    </citation>
    <scope>NUCLEOTIDE SEQUENCE [LARGE SCALE GENOMIC DNA]</scope>
    <source>
        <strain evidence="2 3">GAS232</strain>
    </source>
</reference>
<proteinExistence type="predicted"/>
<dbReference type="EMBL" id="LT629690">
    <property type="protein sequence ID" value="SDF45474.1"/>
    <property type="molecule type" value="Genomic_DNA"/>
</dbReference>
<name>A0A1G7L814_9BACT</name>
<dbReference type="Pfam" id="PF11138">
    <property type="entry name" value="DUF2911"/>
    <property type="match status" value="1"/>
</dbReference>
<sequence length="187" mass="20282">MKIKKLVVAAALLCCGLSLSAMAQGGMEMAPQKPGAPLASPRKQAEASINGAAVKVDYGAPSMRGRKIMGEVVPYTTWWRTGANEATLFETNTDLMVGSLHVPAGKYTLVTLPSEGEWQLVFCKHLGQWGTDRFEADDLGKVPMTKASLASPQEMMSIEFGNTTAKGTEMHVKWETTDVWVPVTFMK</sequence>
<dbReference type="AlphaFoldDB" id="A0A1G7L814"/>
<keyword evidence="1" id="KW-0732">Signal</keyword>
<feature type="chain" id="PRO_5009241789" description="DUF2911 domain-containing protein" evidence="1">
    <location>
        <begin position="24"/>
        <end position="187"/>
    </location>
</feature>
<gene>
    <name evidence="2" type="ORF">SAMN05444167_2461</name>
</gene>
<organism evidence="2 3">
    <name type="scientific">Terriglobus roseus</name>
    <dbReference type="NCBI Taxonomy" id="392734"/>
    <lineage>
        <taxon>Bacteria</taxon>
        <taxon>Pseudomonadati</taxon>
        <taxon>Acidobacteriota</taxon>
        <taxon>Terriglobia</taxon>
        <taxon>Terriglobales</taxon>
        <taxon>Acidobacteriaceae</taxon>
        <taxon>Terriglobus</taxon>
    </lineage>
</organism>
<evidence type="ECO:0000256" key="1">
    <source>
        <dbReference type="SAM" id="SignalP"/>
    </source>
</evidence>
<evidence type="ECO:0008006" key="4">
    <source>
        <dbReference type="Google" id="ProtNLM"/>
    </source>
</evidence>
<evidence type="ECO:0000313" key="2">
    <source>
        <dbReference type="EMBL" id="SDF45474.1"/>
    </source>
</evidence>
<dbReference type="OrthoDB" id="117787at2"/>
<dbReference type="InterPro" id="IPR021314">
    <property type="entry name" value="DUF2911"/>
</dbReference>
<protein>
    <recommendedName>
        <fullName evidence="4">DUF2911 domain-containing protein</fullName>
    </recommendedName>
</protein>